<dbReference type="InterPro" id="IPR010982">
    <property type="entry name" value="Lambda_DNA-bd_dom_sf"/>
</dbReference>
<evidence type="ECO:0000313" key="3">
    <source>
        <dbReference type="EMBL" id="GAA0522559.1"/>
    </source>
</evidence>
<keyword evidence="6" id="KW-1185">Reference proteome</keyword>
<dbReference type="AlphaFoldDB" id="A0A917NEV9"/>
<evidence type="ECO:0000256" key="1">
    <source>
        <dbReference type="SAM" id="MobiDB-lite"/>
    </source>
</evidence>
<reference evidence="3" key="4">
    <citation type="submission" date="2023-12" db="EMBL/GenBank/DDBJ databases">
        <authorList>
            <person name="Sun Q."/>
            <person name="Inoue M."/>
        </authorList>
    </citation>
    <scope>NUCLEOTIDE SEQUENCE</scope>
    <source>
        <strain evidence="3">JCM 10664</strain>
    </source>
</reference>
<dbReference type="Proteomes" id="UP000597989">
    <property type="component" value="Unassembled WGS sequence"/>
</dbReference>
<evidence type="ECO:0000259" key="2">
    <source>
        <dbReference type="PROSITE" id="PS50943"/>
    </source>
</evidence>
<gene>
    <name evidence="3" type="ORF">GCM10009545_25860</name>
    <name evidence="4" type="ORF">GCM10011581_34090</name>
</gene>
<organism evidence="4 5">
    <name type="scientific">Saccharopolyspora thermophila</name>
    <dbReference type="NCBI Taxonomy" id="89367"/>
    <lineage>
        <taxon>Bacteria</taxon>
        <taxon>Bacillati</taxon>
        <taxon>Actinomycetota</taxon>
        <taxon>Actinomycetes</taxon>
        <taxon>Pseudonocardiales</taxon>
        <taxon>Pseudonocardiaceae</taxon>
        <taxon>Saccharopolyspora</taxon>
    </lineage>
</organism>
<proteinExistence type="predicted"/>
<evidence type="ECO:0000313" key="5">
    <source>
        <dbReference type="Proteomes" id="UP000597989"/>
    </source>
</evidence>
<feature type="region of interest" description="Disordered" evidence="1">
    <location>
        <begin position="1"/>
        <end position="32"/>
    </location>
</feature>
<dbReference type="EMBL" id="BAAAHC010000009">
    <property type="protein sequence ID" value="GAA0522559.1"/>
    <property type="molecule type" value="Genomic_DNA"/>
</dbReference>
<dbReference type="PROSITE" id="PS50943">
    <property type="entry name" value="HTH_CROC1"/>
    <property type="match status" value="1"/>
</dbReference>
<dbReference type="SUPFAM" id="SSF47413">
    <property type="entry name" value="lambda repressor-like DNA-binding domains"/>
    <property type="match status" value="1"/>
</dbReference>
<dbReference type="Gene3D" id="1.10.260.40">
    <property type="entry name" value="lambda repressor-like DNA-binding domains"/>
    <property type="match status" value="1"/>
</dbReference>
<accession>A0A917NEV9</accession>
<dbReference type="InterPro" id="IPR011990">
    <property type="entry name" value="TPR-like_helical_dom_sf"/>
</dbReference>
<dbReference type="GO" id="GO:0003677">
    <property type="term" value="F:DNA binding"/>
    <property type="evidence" value="ECO:0007669"/>
    <property type="project" value="InterPro"/>
</dbReference>
<evidence type="ECO:0000313" key="6">
    <source>
        <dbReference type="Proteomes" id="UP001500220"/>
    </source>
</evidence>
<dbReference type="Pfam" id="PF13560">
    <property type="entry name" value="HTH_31"/>
    <property type="match status" value="1"/>
</dbReference>
<reference evidence="4" key="3">
    <citation type="submission" date="2020-09" db="EMBL/GenBank/DDBJ databases">
        <authorList>
            <person name="Sun Q."/>
            <person name="Zhou Y."/>
        </authorList>
    </citation>
    <scope>NUCLEOTIDE SEQUENCE</scope>
    <source>
        <strain evidence="4">CGMCC 4.7206</strain>
    </source>
</reference>
<sequence>MRFTLTESRSERTAVSPGPLKRATGNREDDVEQRSTLFGAELRRLRIAAGLSLTRMAGLAHYSKGYLSKIETGRKQPTPDFARRCDDVLDAGGELARLVPAQSSDAPLPEADGDGEVWVMALASDGRSWFRPVDRRQVLAAGAASVLSFGMGGGHAVAAEATTTAAFRTMFDQFRSLGQTASPAVVLPGLIAQTHTVRELAARARPRERQELLALGARYAEFAGWMAQESGDERAALWWTDRAVELADAGQDRTLAAYSLVRRALVTLYREDARQTIDLARQAQTTATTARIRGLAAQREAQGHALAGEYNACMRSLDRARELLSAATPDNGPVLGTANLADPVAMVTGWCLHDLGRVREATEILDREIQRVPPHALRSQARYGVRRALAHAAAGNVDHACALISEVLGVVDAVSSATIITDLRRLARTLSRFHTARSVRELQPRLTASLHHEIA</sequence>
<dbReference type="CDD" id="cd00093">
    <property type="entry name" value="HTH_XRE"/>
    <property type="match status" value="1"/>
</dbReference>
<feature type="domain" description="HTH cro/C1-type" evidence="2">
    <location>
        <begin position="42"/>
        <end position="95"/>
    </location>
</feature>
<reference evidence="3 6" key="2">
    <citation type="journal article" date="2019" name="Int. J. Syst. Evol. Microbiol.">
        <title>The Global Catalogue of Microorganisms (GCM) 10K type strain sequencing project: providing services to taxonomists for standard genome sequencing and annotation.</title>
        <authorList>
            <consortium name="The Broad Institute Genomics Platform"/>
            <consortium name="The Broad Institute Genome Sequencing Center for Infectious Disease"/>
            <person name="Wu L."/>
            <person name="Ma J."/>
        </authorList>
    </citation>
    <scope>NUCLEOTIDE SEQUENCE [LARGE SCALE GENOMIC DNA]</scope>
    <source>
        <strain evidence="3 6">JCM 10664</strain>
    </source>
</reference>
<reference evidence="4 5" key="1">
    <citation type="journal article" date="2014" name="Int. J. Syst. Evol. Microbiol.">
        <title>Complete genome sequence of Corynebacterium casei LMG S-19264T (=DSM 44701T), isolated from a smear-ripened cheese.</title>
        <authorList>
            <consortium name="US DOE Joint Genome Institute (JGI-PGF)"/>
            <person name="Walter F."/>
            <person name="Albersmeier A."/>
            <person name="Kalinowski J."/>
            <person name="Ruckert C."/>
        </authorList>
    </citation>
    <scope>NUCLEOTIDE SEQUENCE [LARGE SCALE GENOMIC DNA]</scope>
    <source>
        <strain evidence="4 5">CGMCC 4.7206</strain>
    </source>
</reference>
<comment type="caution">
    <text evidence="4">The sequence shown here is derived from an EMBL/GenBank/DDBJ whole genome shotgun (WGS) entry which is preliminary data.</text>
</comment>
<dbReference type="EMBL" id="BMMT01000012">
    <property type="protein sequence ID" value="GGI94153.1"/>
    <property type="molecule type" value="Genomic_DNA"/>
</dbReference>
<evidence type="ECO:0000313" key="4">
    <source>
        <dbReference type="EMBL" id="GGI94153.1"/>
    </source>
</evidence>
<dbReference type="InterPro" id="IPR001387">
    <property type="entry name" value="Cro/C1-type_HTH"/>
</dbReference>
<dbReference type="SUPFAM" id="SSF48452">
    <property type="entry name" value="TPR-like"/>
    <property type="match status" value="1"/>
</dbReference>
<protein>
    <recommendedName>
        <fullName evidence="2">HTH cro/C1-type domain-containing protein</fullName>
    </recommendedName>
</protein>
<dbReference type="SMART" id="SM00530">
    <property type="entry name" value="HTH_XRE"/>
    <property type="match status" value="1"/>
</dbReference>
<name>A0A917NEV9_9PSEU</name>
<dbReference type="Proteomes" id="UP001500220">
    <property type="component" value="Unassembled WGS sequence"/>
</dbReference>